<evidence type="ECO:0000313" key="2">
    <source>
        <dbReference type="EMBL" id="CAG97817.1"/>
    </source>
</evidence>
<name>Q6CLS9_KLULA</name>
<dbReference type="PaxDb" id="284590-Q6CLS9"/>
<accession>Q6CLS9</accession>
<feature type="region of interest" description="Disordered" evidence="1">
    <location>
        <begin position="147"/>
        <end position="168"/>
    </location>
</feature>
<proteinExistence type="predicted"/>
<dbReference type="InParanoid" id="Q6CLS9"/>
<gene>
    <name evidence="2" type="ORF">KLLA0_F00682g</name>
</gene>
<dbReference type="GeneID" id="2895827"/>
<protein>
    <submittedName>
        <fullName evidence="2">KLLA0F00682p</fullName>
    </submittedName>
</protein>
<dbReference type="eggNOG" id="ENOG502S7MJ">
    <property type="taxonomic scope" value="Eukaryota"/>
</dbReference>
<dbReference type="AlphaFoldDB" id="Q6CLS9"/>
<reference evidence="2 3" key="1">
    <citation type="journal article" date="2004" name="Nature">
        <title>Genome evolution in yeasts.</title>
        <authorList>
            <consortium name="Genolevures"/>
            <person name="Dujon B."/>
            <person name="Sherman D."/>
            <person name="Fischer G."/>
            <person name="Durrens P."/>
            <person name="Casaregola S."/>
            <person name="Lafontaine I."/>
            <person name="de Montigny J."/>
            <person name="Marck C."/>
            <person name="Neuveglise C."/>
            <person name="Talla E."/>
            <person name="Goffard N."/>
            <person name="Frangeul L."/>
            <person name="Aigle M."/>
            <person name="Anthouard V."/>
            <person name="Babour A."/>
            <person name="Barbe V."/>
            <person name="Barnay S."/>
            <person name="Blanchin S."/>
            <person name="Beckerich J.M."/>
            <person name="Beyne E."/>
            <person name="Bleykasten C."/>
            <person name="Boisrame A."/>
            <person name="Boyer J."/>
            <person name="Cattolico L."/>
            <person name="Confanioleri F."/>
            <person name="de Daruvar A."/>
            <person name="Despons L."/>
            <person name="Fabre E."/>
            <person name="Fairhead C."/>
            <person name="Ferry-Dumazet H."/>
            <person name="Groppi A."/>
            <person name="Hantraye F."/>
            <person name="Hennequin C."/>
            <person name="Jauniaux N."/>
            <person name="Joyet P."/>
            <person name="Kachouri R."/>
            <person name="Kerrest A."/>
            <person name="Koszul R."/>
            <person name="Lemaire M."/>
            <person name="Lesur I."/>
            <person name="Ma L."/>
            <person name="Muller H."/>
            <person name="Nicaud J.M."/>
            <person name="Nikolski M."/>
            <person name="Oztas S."/>
            <person name="Ozier-Kalogeropoulos O."/>
            <person name="Pellenz S."/>
            <person name="Potier S."/>
            <person name="Richard G.F."/>
            <person name="Straub M.L."/>
            <person name="Suleau A."/>
            <person name="Swennene D."/>
            <person name="Tekaia F."/>
            <person name="Wesolowski-Louvel M."/>
            <person name="Westhof E."/>
            <person name="Wirth B."/>
            <person name="Zeniou-Meyer M."/>
            <person name="Zivanovic I."/>
            <person name="Bolotin-Fukuhara M."/>
            <person name="Thierry A."/>
            <person name="Bouchier C."/>
            <person name="Caudron B."/>
            <person name="Scarpelli C."/>
            <person name="Gaillardin C."/>
            <person name="Weissenbach J."/>
            <person name="Wincker P."/>
            <person name="Souciet J.L."/>
        </authorList>
    </citation>
    <scope>NUCLEOTIDE SEQUENCE [LARGE SCALE GENOMIC DNA]</scope>
    <source>
        <strain evidence="3">ATCC 8585 / CBS 2359 / DSM 70799 / NBRC 1267 / NRRL Y-1140 / WM37</strain>
    </source>
</reference>
<evidence type="ECO:0000256" key="1">
    <source>
        <dbReference type="SAM" id="MobiDB-lite"/>
    </source>
</evidence>
<dbReference type="KEGG" id="kla:KLLA0_F00682g"/>
<dbReference type="HOGENOM" id="CLU_1586733_0_0_1"/>
<dbReference type="Proteomes" id="UP000000598">
    <property type="component" value="Chromosome F"/>
</dbReference>
<keyword evidence="3" id="KW-1185">Reference proteome</keyword>
<dbReference type="RefSeq" id="XP_455110.1">
    <property type="nucleotide sequence ID" value="XM_455110.1"/>
</dbReference>
<feature type="compositionally biased region" description="Polar residues" evidence="1">
    <location>
        <begin position="153"/>
        <end position="168"/>
    </location>
</feature>
<dbReference type="EMBL" id="CR382126">
    <property type="protein sequence ID" value="CAG97817.1"/>
    <property type="molecule type" value="Genomic_DNA"/>
</dbReference>
<organism evidence="2 3">
    <name type="scientific">Kluyveromyces lactis (strain ATCC 8585 / CBS 2359 / DSM 70799 / NBRC 1267 / NRRL Y-1140 / WM37)</name>
    <name type="common">Yeast</name>
    <name type="synonym">Candida sphaerica</name>
    <dbReference type="NCBI Taxonomy" id="284590"/>
    <lineage>
        <taxon>Eukaryota</taxon>
        <taxon>Fungi</taxon>
        <taxon>Dikarya</taxon>
        <taxon>Ascomycota</taxon>
        <taxon>Saccharomycotina</taxon>
        <taxon>Saccharomycetes</taxon>
        <taxon>Saccharomycetales</taxon>
        <taxon>Saccharomycetaceae</taxon>
        <taxon>Kluyveromyces</taxon>
    </lineage>
</organism>
<sequence length="168" mass="18871">MILIMVYLFEDQTIRVKRFSWHNEVILKSFSIATMSHSLIVSNIPIHLNNATLDRYLTLKGVQVNILAFPDEYHHINDDAKTKTLQLIAETPETKVKAADIFQDTDCLHEIDELAAEDEKNSGEHGYALGSSGQVHDATHSNQFIVDDVAKQPASNPQSARRISVTMI</sequence>
<evidence type="ECO:0000313" key="3">
    <source>
        <dbReference type="Proteomes" id="UP000000598"/>
    </source>
</evidence>